<dbReference type="PANTHER" id="PTHR13799">
    <property type="entry name" value="NGG1 INTERACTING FACTOR 3"/>
    <property type="match status" value="1"/>
</dbReference>
<sequence>MKISEVLTQLMAWHEPFEPSAHGSRDQILVGDPDQECTGIGVTVCATYEVLEAAVRQHLNLIISHESIFFGSSNTEDMLQSNEVARKKKQFAEQYGLVVWRDHDRLHGNGQPFHPQRINPDYIFTGIMKELGGENQVADDPLKPLLYQIAPISARQLADFLMDRFQLNGLRVVGNLDCQVSTVLFCEHVMGSAKDKEIIQRAQQADALIPFEICDYTLTQYVKDAAAQGESKVLLEMGHFNCEELGMKAMARWLPEVIQQPLPITFLPAQDLFHYLLSAKA</sequence>
<dbReference type="GO" id="GO:0005737">
    <property type="term" value="C:cytoplasm"/>
    <property type="evidence" value="ECO:0007669"/>
    <property type="project" value="TreeGrafter"/>
</dbReference>
<feature type="binding site" evidence="4">
    <location>
        <position position="239"/>
    </location>
    <ligand>
        <name>a divalent metal cation</name>
        <dbReference type="ChEBI" id="CHEBI:60240"/>
        <label>1</label>
    </ligand>
</feature>
<dbReference type="EMBL" id="WKPJ01000026">
    <property type="protein sequence ID" value="MSA90451.1"/>
    <property type="molecule type" value="Genomic_DNA"/>
</dbReference>
<reference evidence="7 8" key="1">
    <citation type="journal article" date="2019" name="Nat. Med.">
        <title>A library of human gut bacterial isolates paired with longitudinal multiomics data enables mechanistic microbiome research.</title>
        <authorList>
            <person name="Poyet M."/>
            <person name="Groussin M."/>
            <person name="Gibbons S.M."/>
            <person name="Avila-Pacheco J."/>
            <person name="Jiang X."/>
            <person name="Kearney S.M."/>
            <person name="Perrotta A.R."/>
            <person name="Berdy B."/>
            <person name="Zhao S."/>
            <person name="Lieberman T.D."/>
            <person name="Swanson P.K."/>
            <person name="Smith M."/>
            <person name="Roesemann S."/>
            <person name="Alexander J.E."/>
            <person name="Rich S.A."/>
            <person name="Livny J."/>
            <person name="Vlamakis H."/>
            <person name="Clish C."/>
            <person name="Bullock K."/>
            <person name="Deik A."/>
            <person name="Scott J."/>
            <person name="Pierce K.A."/>
            <person name="Xavier R.J."/>
            <person name="Alm E.J."/>
        </authorList>
    </citation>
    <scope>NUCLEOTIDE SEQUENCE [LARGE SCALE GENOMIC DNA]</scope>
    <source>
        <strain evidence="5 7">BIOML-A4</strain>
        <strain evidence="6 8">BIOML-A5</strain>
    </source>
</reference>
<dbReference type="InterPro" id="IPR036069">
    <property type="entry name" value="DUF34/NIF3_sf"/>
</dbReference>
<name>A0A6N7S974_9FIRM</name>
<evidence type="ECO:0000313" key="8">
    <source>
        <dbReference type="Proteomes" id="UP000480929"/>
    </source>
</evidence>
<dbReference type="GO" id="GO:0046872">
    <property type="term" value="F:metal ion binding"/>
    <property type="evidence" value="ECO:0007669"/>
    <property type="project" value="UniProtKB-KW"/>
</dbReference>
<dbReference type="SUPFAM" id="SSF102705">
    <property type="entry name" value="NIF3 (NGG1p interacting factor 3)-like"/>
    <property type="match status" value="1"/>
</dbReference>
<comment type="similarity">
    <text evidence="1">Belongs to the GTP cyclohydrolase I type 2/NIF3 family.</text>
</comment>
<dbReference type="PANTHER" id="PTHR13799:SF14">
    <property type="entry name" value="GTP CYCLOHYDROLASE 1 TYPE 2 HOMOLOG"/>
    <property type="match status" value="1"/>
</dbReference>
<comment type="caution">
    <text evidence="5">The sequence shown here is derived from an EMBL/GenBank/DDBJ whole genome shotgun (WGS) entry which is preliminary data.</text>
</comment>
<dbReference type="OrthoDB" id="1116574at2"/>
<proteinExistence type="inferred from homology"/>
<evidence type="ECO:0000256" key="3">
    <source>
        <dbReference type="ARBA" id="ARBA00022723"/>
    </source>
</evidence>
<evidence type="ECO:0000313" key="5">
    <source>
        <dbReference type="EMBL" id="MSA90451.1"/>
    </source>
</evidence>
<dbReference type="InterPro" id="IPR002678">
    <property type="entry name" value="DUF34/NIF3"/>
</dbReference>
<dbReference type="RefSeq" id="WP_154239692.1">
    <property type="nucleotide sequence ID" value="NZ_CALJPI010000315.1"/>
</dbReference>
<dbReference type="Gene3D" id="3.40.1390.30">
    <property type="entry name" value="NIF3 (NGG1p interacting factor 3)-like"/>
    <property type="match status" value="1"/>
</dbReference>
<evidence type="ECO:0000256" key="4">
    <source>
        <dbReference type="PIRSR" id="PIRSR602678-1"/>
    </source>
</evidence>
<accession>A0A6N7S974</accession>
<dbReference type="Proteomes" id="UP000433575">
    <property type="component" value="Unassembled WGS sequence"/>
</dbReference>
<dbReference type="Pfam" id="PF01784">
    <property type="entry name" value="DUF34_NIF3"/>
    <property type="match status" value="2"/>
</dbReference>
<dbReference type="EMBL" id="WKPI01000028">
    <property type="protein sequence ID" value="MSC34181.1"/>
    <property type="molecule type" value="Genomic_DNA"/>
</dbReference>
<evidence type="ECO:0000256" key="2">
    <source>
        <dbReference type="ARBA" id="ARBA00022112"/>
    </source>
</evidence>
<organism evidence="5 7">
    <name type="scientific">Holdemania massiliensis</name>
    <dbReference type="NCBI Taxonomy" id="1468449"/>
    <lineage>
        <taxon>Bacteria</taxon>
        <taxon>Bacillati</taxon>
        <taxon>Bacillota</taxon>
        <taxon>Erysipelotrichia</taxon>
        <taxon>Erysipelotrichales</taxon>
        <taxon>Erysipelotrichaceae</taxon>
        <taxon>Holdemania</taxon>
    </lineage>
</organism>
<evidence type="ECO:0000313" key="6">
    <source>
        <dbReference type="EMBL" id="MSC34181.1"/>
    </source>
</evidence>
<protein>
    <recommendedName>
        <fullName evidence="2">GTP cyclohydrolase 1 type 2 homolog</fullName>
    </recommendedName>
</protein>
<feature type="binding site" evidence="4">
    <location>
        <position position="243"/>
    </location>
    <ligand>
        <name>a divalent metal cation</name>
        <dbReference type="ChEBI" id="CHEBI:60240"/>
        <label>1</label>
    </ligand>
</feature>
<gene>
    <name evidence="6" type="ORF">GKD88_13725</name>
    <name evidence="5" type="ORF">GKE08_14055</name>
</gene>
<evidence type="ECO:0000313" key="7">
    <source>
        <dbReference type="Proteomes" id="UP000433575"/>
    </source>
</evidence>
<keyword evidence="8" id="KW-1185">Reference proteome</keyword>
<feature type="binding site" evidence="4">
    <location>
        <position position="65"/>
    </location>
    <ligand>
        <name>a divalent metal cation</name>
        <dbReference type="ChEBI" id="CHEBI:60240"/>
        <label>1</label>
    </ligand>
</feature>
<keyword evidence="3 4" id="KW-0479">Metal-binding</keyword>
<evidence type="ECO:0000256" key="1">
    <source>
        <dbReference type="ARBA" id="ARBA00006964"/>
    </source>
</evidence>
<dbReference type="AlphaFoldDB" id="A0A6N7S974"/>
<dbReference type="Proteomes" id="UP000480929">
    <property type="component" value="Unassembled WGS sequence"/>
</dbReference>